<evidence type="ECO:0000256" key="1">
    <source>
        <dbReference type="SAM" id="SignalP"/>
    </source>
</evidence>
<gene>
    <name evidence="2" type="ORF">ABB29_08475</name>
</gene>
<dbReference type="PATRIC" id="fig|344882.3.peg.3050"/>
<keyword evidence="1" id="KW-0732">Signal</keyword>
<evidence type="ECO:0000313" key="2">
    <source>
        <dbReference type="EMBL" id="KRG69819.1"/>
    </source>
</evidence>
<accession>A0A0R0CJX8</accession>
<dbReference type="AlphaFoldDB" id="A0A0R0CJX8"/>
<proteinExistence type="predicted"/>
<feature type="signal peptide" evidence="1">
    <location>
        <begin position="1"/>
        <end position="19"/>
    </location>
</feature>
<organism evidence="2 3">
    <name type="scientific">Pseudoxanthomonas dokdonensis</name>
    <dbReference type="NCBI Taxonomy" id="344882"/>
    <lineage>
        <taxon>Bacteria</taxon>
        <taxon>Pseudomonadati</taxon>
        <taxon>Pseudomonadota</taxon>
        <taxon>Gammaproteobacteria</taxon>
        <taxon>Lysobacterales</taxon>
        <taxon>Lysobacteraceae</taxon>
        <taxon>Pseudoxanthomonas</taxon>
    </lineage>
</organism>
<reference evidence="2 3" key="1">
    <citation type="submission" date="2015-05" db="EMBL/GenBank/DDBJ databases">
        <title>Genome sequencing and analysis of members of genus Stenotrophomonas.</title>
        <authorList>
            <person name="Patil P.P."/>
            <person name="Midha S."/>
            <person name="Patil P.B."/>
        </authorList>
    </citation>
    <scope>NUCLEOTIDE SEQUENCE [LARGE SCALE GENOMIC DNA]</scope>
    <source>
        <strain evidence="2 3">DSM 21858</strain>
    </source>
</reference>
<comment type="caution">
    <text evidence="2">The sequence shown here is derived from an EMBL/GenBank/DDBJ whole genome shotgun (WGS) entry which is preliminary data.</text>
</comment>
<name>A0A0R0CJX8_9GAMM</name>
<evidence type="ECO:0000313" key="3">
    <source>
        <dbReference type="Proteomes" id="UP000052052"/>
    </source>
</evidence>
<dbReference type="EMBL" id="LDJL01000008">
    <property type="protein sequence ID" value="KRG69819.1"/>
    <property type="molecule type" value="Genomic_DNA"/>
</dbReference>
<sequence>MAVLAFGLACLLAATAAWAKPSNKWRLEVSEGANSDGVIVVEIVPEGGTATDISIQIKDGTGENHVARVIKDALEQQLGKGYHVEVDDGEDVLVKAKSGTPHFDMVIKQQTVTGVRLHLQRE</sequence>
<feature type="chain" id="PRO_5006394168" evidence="1">
    <location>
        <begin position="20"/>
        <end position="122"/>
    </location>
</feature>
<dbReference type="STRING" id="344882.ABB29_08475"/>
<keyword evidence="3" id="KW-1185">Reference proteome</keyword>
<dbReference type="Proteomes" id="UP000052052">
    <property type="component" value="Unassembled WGS sequence"/>
</dbReference>
<protein>
    <submittedName>
        <fullName evidence="2">Uncharacterized protein</fullName>
    </submittedName>
</protein>